<protein>
    <recommendedName>
        <fullName evidence="1">F-box domain-containing protein</fullName>
    </recommendedName>
</protein>
<dbReference type="InterPro" id="IPR001810">
    <property type="entry name" value="F-box_dom"/>
</dbReference>
<proteinExistence type="predicted"/>
<dbReference type="SUPFAM" id="SSF81383">
    <property type="entry name" value="F-box domain"/>
    <property type="match status" value="1"/>
</dbReference>
<dbReference type="Pfam" id="PF20415">
    <property type="entry name" value="DUF6699"/>
    <property type="match status" value="1"/>
</dbReference>
<gene>
    <name evidence="2" type="ORF">PCON_07806</name>
</gene>
<keyword evidence="3" id="KW-1185">Reference proteome</keyword>
<sequence>MELPSFILLEVFSHLPGRDLVVASHVCSLWNNLITGRRRLRANTFVPSEYNPNFDTEYTELHPVISQLHFDNSVRSKEATYGVRKCRAISHDGVYQQLATCPAVKELRLAVLKWQPDVVIRNENGVRVKDVVEELARYKDTPVMNSFEDFFGKDRCSRMGFEKRKQMRRADMVSSEKVLVTFSNKVEKIKDGVLFKAENFRSQQPSKKSQKPEGYKFWGAFLLEA</sequence>
<dbReference type="SMART" id="SM00256">
    <property type="entry name" value="FBOX"/>
    <property type="match status" value="1"/>
</dbReference>
<dbReference type="CDD" id="cd09917">
    <property type="entry name" value="F-box_SF"/>
    <property type="match status" value="1"/>
</dbReference>
<accession>U4L0G4</accession>
<dbReference type="OrthoDB" id="3800738at2759"/>
<dbReference type="InterPro" id="IPR046522">
    <property type="entry name" value="DUF6699"/>
</dbReference>
<dbReference type="Pfam" id="PF12937">
    <property type="entry name" value="F-box-like"/>
    <property type="match status" value="1"/>
</dbReference>
<dbReference type="PROSITE" id="PS50181">
    <property type="entry name" value="FBOX"/>
    <property type="match status" value="1"/>
</dbReference>
<organism evidence="2 3">
    <name type="scientific">Pyronema omphalodes (strain CBS 100304)</name>
    <name type="common">Pyronema confluens</name>
    <dbReference type="NCBI Taxonomy" id="1076935"/>
    <lineage>
        <taxon>Eukaryota</taxon>
        <taxon>Fungi</taxon>
        <taxon>Dikarya</taxon>
        <taxon>Ascomycota</taxon>
        <taxon>Pezizomycotina</taxon>
        <taxon>Pezizomycetes</taxon>
        <taxon>Pezizales</taxon>
        <taxon>Pyronemataceae</taxon>
        <taxon>Pyronema</taxon>
    </lineage>
</organism>
<feature type="domain" description="F-box" evidence="1">
    <location>
        <begin position="1"/>
        <end position="43"/>
    </location>
</feature>
<dbReference type="AlphaFoldDB" id="U4L0G4"/>
<dbReference type="EMBL" id="HF935397">
    <property type="protein sequence ID" value="CCX08217.1"/>
    <property type="molecule type" value="Genomic_DNA"/>
</dbReference>
<dbReference type="Proteomes" id="UP000018144">
    <property type="component" value="Unassembled WGS sequence"/>
</dbReference>
<evidence type="ECO:0000259" key="1">
    <source>
        <dbReference type="PROSITE" id="PS50181"/>
    </source>
</evidence>
<evidence type="ECO:0000313" key="3">
    <source>
        <dbReference type="Proteomes" id="UP000018144"/>
    </source>
</evidence>
<dbReference type="InterPro" id="IPR036047">
    <property type="entry name" value="F-box-like_dom_sf"/>
</dbReference>
<evidence type="ECO:0000313" key="2">
    <source>
        <dbReference type="EMBL" id="CCX08217.1"/>
    </source>
</evidence>
<dbReference type="OMA" id="KCRAISH"/>
<reference evidence="2 3" key="1">
    <citation type="journal article" date="2013" name="PLoS Genet.">
        <title>The genome and development-dependent transcriptomes of Pyronema confluens: a window into fungal evolution.</title>
        <authorList>
            <person name="Traeger S."/>
            <person name="Altegoer F."/>
            <person name="Freitag M."/>
            <person name="Gabaldon T."/>
            <person name="Kempken F."/>
            <person name="Kumar A."/>
            <person name="Marcet-Houben M."/>
            <person name="Poggeler S."/>
            <person name="Stajich J.E."/>
            <person name="Nowrousian M."/>
        </authorList>
    </citation>
    <scope>NUCLEOTIDE SEQUENCE [LARGE SCALE GENOMIC DNA]</scope>
    <source>
        <strain evidence="3">CBS 100304</strain>
        <tissue evidence="2">Vegetative mycelium</tissue>
    </source>
</reference>
<name>U4L0G4_PYROM</name>
<dbReference type="Gene3D" id="1.20.1280.50">
    <property type="match status" value="1"/>
</dbReference>